<dbReference type="Gene3D" id="2.160.10.10">
    <property type="entry name" value="Hexapeptide repeat proteins"/>
    <property type="match status" value="1"/>
</dbReference>
<dbReference type="GO" id="GO:0016746">
    <property type="term" value="F:acyltransferase activity"/>
    <property type="evidence" value="ECO:0007669"/>
    <property type="project" value="UniProtKB-KW"/>
</dbReference>
<dbReference type="InterPro" id="IPR045304">
    <property type="entry name" value="LbH_SAT"/>
</dbReference>
<dbReference type="EMBL" id="RAHX01000001">
    <property type="protein sequence ID" value="RJY08738.1"/>
    <property type="molecule type" value="Genomic_DNA"/>
</dbReference>
<sequence>MKSLLSSFVEASPLLSSIYRRYLGDREARLAHAIERMQRHISAGRYGKARRIQKCVELRFGVAISAEARIGKNLQMPHPIGVVIGRGAEIGDNVKIFQNVTIGRKKEACPKIGSGSILYSSSIVIGNIEIGENCIIGANSVVTKSVPSHTTVAGNPARVIVKSGRGP</sequence>
<name>A0A419RSI2_9SPHN</name>
<evidence type="ECO:0000313" key="5">
    <source>
        <dbReference type="Proteomes" id="UP000285232"/>
    </source>
</evidence>
<reference evidence="4 5" key="1">
    <citation type="journal article" date="2017" name="Int. J. Syst. Evol. Microbiol.">
        <title>Erythrobacter aquimixticola sp. nov., isolated from the junction between the ocean and a freshwater spring.</title>
        <authorList>
            <person name="Park S."/>
            <person name="Jung Y.T."/>
            <person name="Choi S.J."/>
            <person name="Yoon J.H."/>
        </authorList>
    </citation>
    <scope>NUCLEOTIDE SEQUENCE [LARGE SCALE GENOMIC DNA]</scope>
    <source>
        <strain evidence="4 5">JSSK-14</strain>
    </source>
</reference>
<dbReference type="OrthoDB" id="7545269at2"/>
<dbReference type="InterPro" id="IPR011004">
    <property type="entry name" value="Trimer_LpxA-like_sf"/>
</dbReference>
<keyword evidence="3" id="KW-0012">Acyltransferase</keyword>
<dbReference type="PANTHER" id="PTHR42811">
    <property type="entry name" value="SERINE ACETYLTRANSFERASE"/>
    <property type="match status" value="1"/>
</dbReference>
<evidence type="ECO:0000256" key="3">
    <source>
        <dbReference type="ARBA" id="ARBA00023315"/>
    </source>
</evidence>
<comment type="caution">
    <text evidence="4">The sequence shown here is derived from an EMBL/GenBank/DDBJ whole genome shotgun (WGS) entry which is preliminary data.</text>
</comment>
<dbReference type="InterPro" id="IPR001451">
    <property type="entry name" value="Hexapep"/>
</dbReference>
<accession>A0A419RSI2</accession>
<evidence type="ECO:0000256" key="1">
    <source>
        <dbReference type="ARBA" id="ARBA00007274"/>
    </source>
</evidence>
<keyword evidence="5" id="KW-1185">Reference proteome</keyword>
<dbReference type="CDD" id="cd03354">
    <property type="entry name" value="LbH_SAT"/>
    <property type="match status" value="1"/>
</dbReference>
<evidence type="ECO:0000313" key="4">
    <source>
        <dbReference type="EMBL" id="RJY08738.1"/>
    </source>
</evidence>
<dbReference type="SUPFAM" id="SSF51161">
    <property type="entry name" value="Trimeric LpxA-like enzymes"/>
    <property type="match status" value="1"/>
</dbReference>
<organism evidence="4 5">
    <name type="scientific">Aurantiacibacter aquimixticola</name>
    <dbReference type="NCBI Taxonomy" id="1958945"/>
    <lineage>
        <taxon>Bacteria</taxon>
        <taxon>Pseudomonadati</taxon>
        <taxon>Pseudomonadota</taxon>
        <taxon>Alphaproteobacteria</taxon>
        <taxon>Sphingomonadales</taxon>
        <taxon>Erythrobacteraceae</taxon>
        <taxon>Aurantiacibacter</taxon>
    </lineage>
</organism>
<comment type="similarity">
    <text evidence="1">Belongs to the transferase hexapeptide repeat family.</text>
</comment>
<gene>
    <name evidence="4" type="ORF">D6201_04635</name>
</gene>
<proteinExistence type="inferred from homology"/>
<protein>
    <recommendedName>
        <fullName evidence="6">Serine acetyltransferase</fullName>
    </recommendedName>
</protein>
<dbReference type="Proteomes" id="UP000285232">
    <property type="component" value="Unassembled WGS sequence"/>
</dbReference>
<keyword evidence="2" id="KW-0808">Transferase</keyword>
<evidence type="ECO:0008006" key="6">
    <source>
        <dbReference type="Google" id="ProtNLM"/>
    </source>
</evidence>
<dbReference type="RefSeq" id="WP_120047752.1">
    <property type="nucleotide sequence ID" value="NZ_RAHX01000001.1"/>
</dbReference>
<dbReference type="Pfam" id="PF00132">
    <property type="entry name" value="Hexapep"/>
    <property type="match status" value="1"/>
</dbReference>
<evidence type="ECO:0000256" key="2">
    <source>
        <dbReference type="ARBA" id="ARBA00022679"/>
    </source>
</evidence>
<dbReference type="AlphaFoldDB" id="A0A419RSI2"/>